<dbReference type="Gene3D" id="1.10.10.10">
    <property type="entry name" value="Winged helix-like DNA-binding domain superfamily/Winged helix DNA-binding domain"/>
    <property type="match status" value="1"/>
</dbReference>
<evidence type="ECO:0000256" key="1">
    <source>
        <dbReference type="ARBA" id="ARBA00010641"/>
    </source>
</evidence>
<evidence type="ECO:0000259" key="6">
    <source>
        <dbReference type="Pfam" id="PF08281"/>
    </source>
</evidence>
<dbReference type="InterPro" id="IPR013249">
    <property type="entry name" value="RNA_pol_sigma70_r4_t2"/>
</dbReference>
<gene>
    <name evidence="7" type="ORF">ACFQNG_01415</name>
</gene>
<organism evidence="7 8">
    <name type="scientific">Laceyella putida</name>
    <dbReference type="NCBI Taxonomy" id="110101"/>
    <lineage>
        <taxon>Bacteria</taxon>
        <taxon>Bacillati</taxon>
        <taxon>Bacillota</taxon>
        <taxon>Bacilli</taxon>
        <taxon>Bacillales</taxon>
        <taxon>Thermoactinomycetaceae</taxon>
        <taxon>Laceyella</taxon>
    </lineage>
</organism>
<evidence type="ECO:0000256" key="3">
    <source>
        <dbReference type="ARBA" id="ARBA00023082"/>
    </source>
</evidence>
<dbReference type="PANTHER" id="PTHR43133">
    <property type="entry name" value="RNA POLYMERASE ECF-TYPE SIGMA FACTO"/>
    <property type="match status" value="1"/>
</dbReference>
<feature type="domain" description="RNA polymerase sigma factor 70 region 4 type 2" evidence="6">
    <location>
        <begin position="119"/>
        <end position="150"/>
    </location>
</feature>
<evidence type="ECO:0000313" key="7">
    <source>
        <dbReference type="EMBL" id="MFC7439824.1"/>
    </source>
</evidence>
<name>A0ABW2RFV2_9BACL</name>
<dbReference type="NCBIfam" id="TIGR02937">
    <property type="entry name" value="sigma70-ECF"/>
    <property type="match status" value="1"/>
</dbReference>
<dbReference type="RefSeq" id="WP_379863013.1">
    <property type="nucleotide sequence ID" value="NZ_JBHTBW010000005.1"/>
</dbReference>
<dbReference type="SUPFAM" id="SSF88659">
    <property type="entry name" value="Sigma3 and sigma4 domains of RNA polymerase sigma factors"/>
    <property type="match status" value="1"/>
</dbReference>
<dbReference type="Pfam" id="PF04542">
    <property type="entry name" value="Sigma70_r2"/>
    <property type="match status" value="1"/>
</dbReference>
<dbReference type="Proteomes" id="UP001596500">
    <property type="component" value="Unassembled WGS sequence"/>
</dbReference>
<dbReference type="InterPro" id="IPR013325">
    <property type="entry name" value="RNA_pol_sigma_r2"/>
</dbReference>
<dbReference type="EMBL" id="JBHTBW010000005">
    <property type="protein sequence ID" value="MFC7439824.1"/>
    <property type="molecule type" value="Genomic_DNA"/>
</dbReference>
<dbReference type="SUPFAM" id="SSF88946">
    <property type="entry name" value="Sigma2 domain of RNA polymerase sigma factors"/>
    <property type="match status" value="1"/>
</dbReference>
<sequence length="178" mass="21544">MEHEDMAYIRQVLANSPDAYDHLVRKYMNAIYFFIHKRVKHHEDAKDLTQETFIRAYHNLKRYKPEYKFLTWLCQIAANLCNDEFRKRKRRKTTVQEEIDAVDHLHPESLVLQNEDKKQFIKKLKQLPPLYREVLVLRFHHELSYKEIGQCLEQRQRGAKHLPQKILSNQTKGVRSFI</sequence>
<dbReference type="InterPro" id="IPR013324">
    <property type="entry name" value="RNA_pol_sigma_r3/r4-like"/>
</dbReference>
<evidence type="ECO:0000256" key="2">
    <source>
        <dbReference type="ARBA" id="ARBA00023015"/>
    </source>
</evidence>
<dbReference type="Pfam" id="PF08281">
    <property type="entry name" value="Sigma70_r4_2"/>
    <property type="match status" value="1"/>
</dbReference>
<keyword evidence="2" id="KW-0805">Transcription regulation</keyword>
<proteinExistence type="inferred from homology"/>
<dbReference type="Gene3D" id="1.10.1740.10">
    <property type="match status" value="1"/>
</dbReference>
<accession>A0ABW2RFV2</accession>
<feature type="domain" description="RNA polymerase sigma-70 region 2" evidence="5">
    <location>
        <begin position="23"/>
        <end position="91"/>
    </location>
</feature>
<keyword evidence="8" id="KW-1185">Reference proteome</keyword>
<protein>
    <submittedName>
        <fullName evidence="7">RNA polymerase sigma factor</fullName>
    </submittedName>
</protein>
<dbReference type="InterPro" id="IPR036388">
    <property type="entry name" value="WH-like_DNA-bd_sf"/>
</dbReference>
<evidence type="ECO:0000256" key="4">
    <source>
        <dbReference type="ARBA" id="ARBA00023163"/>
    </source>
</evidence>
<evidence type="ECO:0000259" key="5">
    <source>
        <dbReference type="Pfam" id="PF04542"/>
    </source>
</evidence>
<dbReference type="InterPro" id="IPR039425">
    <property type="entry name" value="RNA_pol_sigma-70-like"/>
</dbReference>
<keyword evidence="4" id="KW-0804">Transcription</keyword>
<dbReference type="PANTHER" id="PTHR43133:SF51">
    <property type="entry name" value="RNA POLYMERASE SIGMA FACTOR"/>
    <property type="match status" value="1"/>
</dbReference>
<keyword evidence="3" id="KW-0731">Sigma factor</keyword>
<evidence type="ECO:0000313" key="8">
    <source>
        <dbReference type="Proteomes" id="UP001596500"/>
    </source>
</evidence>
<dbReference type="InterPro" id="IPR007627">
    <property type="entry name" value="RNA_pol_sigma70_r2"/>
</dbReference>
<dbReference type="InterPro" id="IPR014284">
    <property type="entry name" value="RNA_pol_sigma-70_dom"/>
</dbReference>
<comment type="caution">
    <text evidence="7">The sequence shown here is derived from an EMBL/GenBank/DDBJ whole genome shotgun (WGS) entry which is preliminary data.</text>
</comment>
<comment type="similarity">
    <text evidence="1">Belongs to the sigma-70 factor family. ECF subfamily.</text>
</comment>
<reference evidence="8" key="1">
    <citation type="journal article" date="2019" name="Int. J. Syst. Evol. Microbiol.">
        <title>The Global Catalogue of Microorganisms (GCM) 10K type strain sequencing project: providing services to taxonomists for standard genome sequencing and annotation.</title>
        <authorList>
            <consortium name="The Broad Institute Genomics Platform"/>
            <consortium name="The Broad Institute Genome Sequencing Center for Infectious Disease"/>
            <person name="Wu L."/>
            <person name="Ma J."/>
        </authorList>
    </citation>
    <scope>NUCLEOTIDE SEQUENCE [LARGE SCALE GENOMIC DNA]</scope>
    <source>
        <strain evidence="8">CGMCC 1.12942</strain>
    </source>
</reference>